<name>E1WXD3_HALMS</name>
<dbReference type="OrthoDB" id="5294407at2"/>
<keyword evidence="3" id="KW-1185">Reference proteome</keyword>
<dbReference type="AlphaFoldDB" id="E1WXD3"/>
<evidence type="ECO:0000259" key="1">
    <source>
        <dbReference type="Pfam" id="PF05099"/>
    </source>
</evidence>
<dbReference type="HOGENOM" id="CLU_1592284_0_0_7"/>
<dbReference type="PATRIC" id="fig|862908.3.peg.2549"/>
<dbReference type="Pfam" id="PF05099">
    <property type="entry name" value="TerB"/>
    <property type="match status" value="1"/>
</dbReference>
<sequence length="167" mass="18689">MSFWDIFIAKEEAKPKSVLQSKVQEQFPNYPESKRILISCLAGLCARIAYVDFDISPKEKDAIKGALSKWMNLSEEEADFVATSALDEVKELSGIEPRKYCTALNDLLDNDDKLHILESLFQVSAADGNVEELESEEIRIIATALLLEHKHFIAARATVAKYLGALK</sequence>
<feature type="domain" description="Co-chaperone DjlA N-terminal" evidence="1">
    <location>
        <begin position="41"/>
        <end position="157"/>
    </location>
</feature>
<reference evidence="3" key="1">
    <citation type="journal article" date="2013" name="ISME J.">
        <title>A small predatory core genome in the divergent marine Bacteriovorax marinus SJ and the terrestrial Bdellovibrio bacteriovorus.</title>
        <authorList>
            <person name="Crossman L.C."/>
            <person name="Chen H."/>
            <person name="Cerdeno-Tarraga A.M."/>
            <person name="Brooks K."/>
            <person name="Quail M.A."/>
            <person name="Pineiro S.A."/>
            <person name="Hobley L."/>
            <person name="Sockett R.E."/>
            <person name="Bentley S.D."/>
            <person name="Parkhill J."/>
            <person name="Williams H.N."/>
            <person name="Stine O.C."/>
        </authorList>
    </citation>
    <scope>NUCLEOTIDE SEQUENCE [LARGE SCALE GENOMIC DNA]</scope>
    <source>
        <strain evidence="3">ATCC BAA-682 / DSM 15412 / SJ</strain>
    </source>
</reference>
<dbReference type="EMBL" id="FQ312005">
    <property type="protein sequence ID" value="CBW27450.1"/>
    <property type="molecule type" value="Genomic_DNA"/>
</dbReference>
<dbReference type="STRING" id="862908.BMS_2671"/>
<organism evidence="2 3">
    <name type="scientific">Halobacteriovorax marinus (strain ATCC BAA-682 / DSM 15412 / SJ)</name>
    <name type="common">Bacteriovorax marinus</name>
    <dbReference type="NCBI Taxonomy" id="862908"/>
    <lineage>
        <taxon>Bacteria</taxon>
        <taxon>Pseudomonadati</taxon>
        <taxon>Bdellovibrionota</taxon>
        <taxon>Bacteriovoracia</taxon>
        <taxon>Bacteriovoracales</taxon>
        <taxon>Halobacteriovoraceae</taxon>
        <taxon>Halobacteriovorax</taxon>
    </lineage>
</organism>
<dbReference type="InterPro" id="IPR007791">
    <property type="entry name" value="DjlA_N"/>
</dbReference>
<dbReference type="RefSeq" id="WP_014245225.1">
    <property type="nucleotide sequence ID" value="NC_016620.1"/>
</dbReference>
<dbReference type="eggNOG" id="COG4103">
    <property type="taxonomic scope" value="Bacteria"/>
</dbReference>
<proteinExistence type="predicted"/>
<dbReference type="SUPFAM" id="SSF158682">
    <property type="entry name" value="TerB-like"/>
    <property type="match status" value="1"/>
</dbReference>
<evidence type="ECO:0000313" key="2">
    <source>
        <dbReference type="EMBL" id="CBW27450.1"/>
    </source>
</evidence>
<dbReference type="InterPro" id="IPR029024">
    <property type="entry name" value="TerB-like"/>
</dbReference>
<evidence type="ECO:0000313" key="3">
    <source>
        <dbReference type="Proteomes" id="UP000008963"/>
    </source>
</evidence>
<accession>E1WXD3</accession>
<gene>
    <name evidence="2" type="ordered locus">BMS_2671</name>
</gene>
<dbReference type="Proteomes" id="UP000008963">
    <property type="component" value="Chromosome"/>
</dbReference>
<dbReference type="Gene3D" id="1.10.3680.10">
    <property type="entry name" value="TerB-like"/>
    <property type="match status" value="1"/>
</dbReference>
<protein>
    <recommendedName>
        <fullName evidence="1">Co-chaperone DjlA N-terminal domain-containing protein</fullName>
    </recommendedName>
</protein>
<dbReference type="KEGG" id="bmx:BMS_2671"/>